<organism evidence="2 3">
    <name type="scientific">Stylosanthes scabra</name>
    <dbReference type="NCBI Taxonomy" id="79078"/>
    <lineage>
        <taxon>Eukaryota</taxon>
        <taxon>Viridiplantae</taxon>
        <taxon>Streptophyta</taxon>
        <taxon>Embryophyta</taxon>
        <taxon>Tracheophyta</taxon>
        <taxon>Spermatophyta</taxon>
        <taxon>Magnoliopsida</taxon>
        <taxon>eudicotyledons</taxon>
        <taxon>Gunneridae</taxon>
        <taxon>Pentapetalae</taxon>
        <taxon>rosids</taxon>
        <taxon>fabids</taxon>
        <taxon>Fabales</taxon>
        <taxon>Fabaceae</taxon>
        <taxon>Papilionoideae</taxon>
        <taxon>50 kb inversion clade</taxon>
        <taxon>dalbergioids sensu lato</taxon>
        <taxon>Dalbergieae</taxon>
        <taxon>Pterocarpus clade</taxon>
        <taxon>Stylosanthes</taxon>
    </lineage>
</organism>
<evidence type="ECO:0000313" key="3">
    <source>
        <dbReference type="Proteomes" id="UP001341840"/>
    </source>
</evidence>
<name>A0ABU6WX09_9FABA</name>
<comment type="caution">
    <text evidence="2">The sequence shown here is derived from an EMBL/GenBank/DDBJ whole genome shotgun (WGS) entry which is preliminary data.</text>
</comment>
<feature type="compositionally biased region" description="Low complexity" evidence="1">
    <location>
        <begin position="22"/>
        <end position="35"/>
    </location>
</feature>
<reference evidence="2 3" key="1">
    <citation type="journal article" date="2023" name="Plants (Basel)">
        <title>Bridging the Gap: Combining Genomics and Transcriptomics Approaches to Understand Stylosanthes scabra, an Orphan Legume from the Brazilian Caatinga.</title>
        <authorList>
            <person name="Ferreira-Neto J.R.C."/>
            <person name="da Silva M.D."/>
            <person name="Binneck E."/>
            <person name="de Melo N.F."/>
            <person name="da Silva R.H."/>
            <person name="de Melo A.L.T.M."/>
            <person name="Pandolfi V."/>
            <person name="Bustamante F.O."/>
            <person name="Brasileiro-Vidal A.C."/>
            <person name="Benko-Iseppon A.M."/>
        </authorList>
    </citation>
    <scope>NUCLEOTIDE SEQUENCE [LARGE SCALE GENOMIC DNA]</scope>
    <source>
        <tissue evidence="2">Leaves</tissue>
    </source>
</reference>
<dbReference type="Proteomes" id="UP001341840">
    <property type="component" value="Unassembled WGS sequence"/>
</dbReference>
<protein>
    <submittedName>
        <fullName evidence="2">Uncharacterized protein</fullName>
    </submittedName>
</protein>
<feature type="non-terminal residue" evidence="2">
    <location>
        <position position="1"/>
    </location>
</feature>
<gene>
    <name evidence="2" type="ORF">PIB30_087424</name>
</gene>
<proteinExistence type="predicted"/>
<evidence type="ECO:0000256" key="1">
    <source>
        <dbReference type="SAM" id="MobiDB-lite"/>
    </source>
</evidence>
<evidence type="ECO:0000313" key="2">
    <source>
        <dbReference type="EMBL" id="MED6188598.1"/>
    </source>
</evidence>
<accession>A0ABU6WX09</accession>
<feature type="region of interest" description="Disordered" evidence="1">
    <location>
        <begin position="22"/>
        <end position="61"/>
    </location>
</feature>
<sequence>DIILKTMLTRIGGSRIPWVTRSSSLTDSTVSSATSRPKRHCDLPHEDDHSDGPPPRSRYVSTDPYLIRLGVSFPLRKDQQRREATILDKTNEIISEPECQFRGCQDEPGLRA</sequence>
<keyword evidence="3" id="KW-1185">Reference proteome</keyword>
<dbReference type="EMBL" id="JASCZI010182782">
    <property type="protein sequence ID" value="MED6188598.1"/>
    <property type="molecule type" value="Genomic_DNA"/>
</dbReference>
<feature type="compositionally biased region" description="Basic and acidic residues" evidence="1">
    <location>
        <begin position="40"/>
        <end position="51"/>
    </location>
</feature>